<feature type="transmembrane region" description="Helical" evidence="1">
    <location>
        <begin position="59"/>
        <end position="77"/>
    </location>
</feature>
<dbReference type="EMBL" id="MJEH01000005">
    <property type="protein sequence ID" value="OEH94104.1"/>
    <property type="molecule type" value="Genomic_DNA"/>
</dbReference>
<proteinExistence type="predicted"/>
<dbReference type="Proteomes" id="UP000095209">
    <property type="component" value="Unassembled WGS sequence"/>
</dbReference>
<name>A0A1E5LJ46_9BACI</name>
<evidence type="ECO:0000256" key="1">
    <source>
        <dbReference type="SAM" id="Phobius"/>
    </source>
</evidence>
<keyword evidence="3" id="KW-1185">Reference proteome</keyword>
<keyword evidence="1" id="KW-1133">Transmembrane helix</keyword>
<dbReference type="STRING" id="1305675.BFG57_09665"/>
<reference evidence="2 3" key="1">
    <citation type="submission" date="2016-08" db="EMBL/GenBank/DDBJ databases">
        <title>Genome of Bacillus solimangrovi GH2-4.</title>
        <authorList>
            <person name="Lim S."/>
            <person name="Kim B.-C."/>
        </authorList>
    </citation>
    <scope>NUCLEOTIDE SEQUENCE [LARGE SCALE GENOMIC DNA]</scope>
    <source>
        <strain evidence="2 3">GH2-4</strain>
    </source>
</reference>
<protein>
    <submittedName>
        <fullName evidence="2">Uncharacterized protein</fullName>
    </submittedName>
</protein>
<accession>A0A1E5LJ46</accession>
<keyword evidence="1" id="KW-0812">Transmembrane</keyword>
<dbReference type="AlphaFoldDB" id="A0A1E5LJ46"/>
<comment type="caution">
    <text evidence="2">The sequence shown here is derived from an EMBL/GenBank/DDBJ whole genome shotgun (WGS) entry which is preliminary data.</text>
</comment>
<organism evidence="2 3">
    <name type="scientific">Bacillus solimangrovi</name>
    <dbReference type="NCBI Taxonomy" id="1305675"/>
    <lineage>
        <taxon>Bacteria</taxon>
        <taxon>Bacillati</taxon>
        <taxon>Bacillota</taxon>
        <taxon>Bacilli</taxon>
        <taxon>Bacillales</taxon>
        <taxon>Bacillaceae</taxon>
        <taxon>Bacillus</taxon>
    </lineage>
</organism>
<evidence type="ECO:0000313" key="2">
    <source>
        <dbReference type="EMBL" id="OEH94104.1"/>
    </source>
</evidence>
<gene>
    <name evidence="2" type="ORF">BFG57_09665</name>
</gene>
<sequence>MNIIRLPFFRAIVFSSLILTLVFTELWNFYAFFIISAIYSLSEKILSKINFDKEVGNKFIDIYGLLIVIITMIIVLTEKL</sequence>
<evidence type="ECO:0000313" key="3">
    <source>
        <dbReference type="Proteomes" id="UP000095209"/>
    </source>
</evidence>
<feature type="transmembrane region" description="Helical" evidence="1">
    <location>
        <begin position="12"/>
        <end position="39"/>
    </location>
</feature>
<keyword evidence="1" id="KW-0472">Membrane</keyword>